<evidence type="ECO:0000256" key="2">
    <source>
        <dbReference type="ARBA" id="ARBA00007282"/>
    </source>
</evidence>
<dbReference type="GO" id="GO:0006629">
    <property type="term" value="P:lipid metabolic process"/>
    <property type="evidence" value="ECO:0007669"/>
    <property type="project" value="InterPro"/>
</dbReference>
<evidence type="ECO:0000256" key="7">
    <source>
        <dbReference type="SAM" id="MobiDB-lite"/>
    </source>
</evidence>
<feature type="transmembrane region" description="Helical" evidence="8">
    <location>
        <begin position="110"/>
        <end position="130"/>
    </location>
</feature>
<protein>
    <submittedName>
        <fullName evidence="10">Membrane bound O-acyl transferase family-domain-containing protein</fullName>
    </submittedName>
</protein>
<dbReference type="PANTHER" id="PTHR31595">
    <property type="entry name" value="LONG-CHAIN-ALCOHOL O-FATTY-ACYLTRANSFERASE 3-RELATED"/>
    <property type="match status" value="1"/>
</dbReference>
<comment type="similarity">
    <text evidence="2">Belongs to the wax synthase family.</text>
</comment>
<feature type="transmembrane region" description="Helical" evidence="8">
    <location>
        <begin position="267"/>
        <end position="288"/>
    </location>
</feature>
<keyword evidence="6 8" id="KW-0472">Membrane</keyword>
<feature type="transmembrane region" description="Helical" evidence="8">
    <location>
        <begin position="451"/>
        <end position="475"/>
    </location>
</feature>
<organism evidence="10 11">
    <name type="scientific">Rhypophila decipiens</name>
    <dbReference type="NCBI Taxonomy" id="261697"/>
    <lineage>
        <taxon>Eukaryota</taxon>
        <taxon>Fungi</taxon>
        <taxon>Dikarya</taxon>
        <taxon>Ascomycota</taxon>
        <taxon>Pezizomycotina</taxon>
        <taxon>Sordariomycetes</taxon>
        <taxon>Sordariomycetidae</taxon>
        <taxon>Sordariales</taxon>
        <taxon>Naviculisporaceae</taxon>
        <taxon>Rhypophila</taxon>
    </lineage>
</organism>
<feature type="region of interest" description="Disordered" evidence="7">
    <location>
        <begin position="229"/>
        <end position="257"/>
    </location>
</feature>
<dbReference type="GO" id="GO:0008374">
    <property type="term" value="F:O-acyltransferase activity"/>
    <property type="evidence" value="ECO:0007669"/>
    <property type="project" value="InterPro"/>
</dbReference>
<dbReference type="Proteomes" id="UP001301769">
    <property type="component" value="Unassembled WGS sequence"/>
</dbReference>
<evidence type="ECO:0000259" key="9">
    <source>
        <dbReference type="Pfam" id="PF13813"/>
    </source>
</evidence>
<evidence type="ECO:0000256" key="3">
    <source>
        <dbReference type="ARBA" id="ARBA00022679"/>
    </source>
</evidence>
<dbReference type="PANTHER" id="PTHR31595:SF67">
    <property type="entry name" value="WAX SYNTHASE DOMAIN-CONTAINING PROTEIN"/>
    <property type="match status" value="1"/>
</dbReference>
<feature type="transmembrane region" description="Helical" evidence="8">
    <location>
        <begin position="52"/>
        <end position="70"/>
    </location>
</feature>
<evidence type="ECO:0000313" key="10">
    <source>
        <dbReference type="EMBL" id="KAK4220132.1"/>
    </source>
</evidence>
<evidence type="ECO:0000256" key="8">
    <source>
        <dbReference type="SAM" id="Phobius"/>
    </source>
</evidence>
<keyword evidence="5 8" id="KW-1133">Transmembrane helix</keyword>
<evidence type="ECO:0000313" key="11">
    <source>
        <dbReference type="Proteomes" id="UP001301769"/>
    </source>
</evidence>
<dbReference type="GO" id="GO:0016020">
    <property type="term" value="C:membrane"/>
    <property type="evidence" value="ECO:0007669"/>
    <property type="project" value="UniProtKB-SubCell"/>
</dbReference>
<dbReference type="InterPro" id="IPR032805">
    <property type="entry name" value="Wax_synthase_dom"/>
</dbReference>
<gene>
    <name evidence="10" type="ORF">QBC37DRAFT_2171</name>
</gene>
<dbReference type="Pfam" id="PF13813">
    <property type="entry name" value="MBOAT_2"/>
    <property type="match status" value="1"/>
</dbReference>
<name>A0AAN7BE82_9PEZI</name>
<evidence type="ECO:0000256" key="6">
    <source>
        <dbReference type="ARBA" id="ARBA00023136"/>
    </source>
</evidence>
<keyword evidence="3 10" id="KW-0808">Transferase</keyword>
<feature type="compositionally biased region" description="Polar residues" evidence="7">
    <location>
        <begin position="244"/>
        <end position="257"/>
    </location>
</feature>
<evidence type="ECO:0000256" key="1">
    <source>
        <dbReference type="ARBA" id="ARBA00004141"/>
    </source>
</evidence>
<reference evidence="10" key="2">
    <citation type="submission" date="2023-05" db="EMBL/GenBank/DDBJ databases">
        <authorList>
            <consortium name="Lawrence Berkeley National Laboratory"/>
            <person name="Steindorff A."/>
            <person name="Hensen N."/>
            <person name="Bonometti L."/>
            <person name="Westerberg I."/>
            <person name="Brannstrom I.O."/>
            <person name="Guillou S."/>
            <person name="Cros-Aarteil S."/>
            <person name="Calhoun S."/>
            <person name="Haridas S."/>
            <person name="Kuo A."/>
            <person name="Mondo S."/>
            <person name="Pangilinan J."/>
            <person name="Riley R."/>
            <person name="Labutti K."/>
            <person name="Andreopoulos B."/>
            <person name="Lipzen A."/>
            <person name="Chen C."/>
            <person name="Yanf M."/>
            <person name="Daum C."/>
            <person name="Ng V."/>
            <person name="Clum A."/>
            <person name="Ohm R."/>
            <person name="Martin F."/>
            <person name="Silar P."/>
            <person name="Natvig D."/>
            <person name="Lalanne C."/>
            <person name="Gautier V."/>
            <person name="Ament-Velasquez S.L."/>
            <person name="Kruys A."/>
            <person name="Hutchinson M.I."/>
            <person name="Powell A.J."/>
            <person name="Barry K."/>
            <person name="Miller A.N."/>
            <person name="Grigoriev I.V."/>
            <person name="Debuchy R."/>
            <person name="Gladieux P."/>
            <person name="Thoren M.H."/>
            <person name="Johannesson H."/>
        </authorList>
    </citation>
    <scope>NUCLEOTIDE SEQUENCE</scope>
    <source>
        <strain evidence="10">PSN293</strain>
    </source>
</reference>
<comment type="caution">
    <text evidence="10">The sequence shown here is derived from an EMBL/GenBank/DDBJ whole genome shotgun (WGS) entry which is preliminary data.</text>
</comment>
<dbReference type="EMBL" id="MU858045">
    <property type="protein sequence ID" value="KAK4220132.1"/>
    <property type="molecule type" value="Genomic_DNA"/>
</dbReference>
<proteinExistence type="inferred from homology"/>
<dbReference type="InterPro" id="IPR044851">
    <property type="entry name" value="Wax_synthase"/>
</dbReference>
<comment type="subcellular location">
    <subcellularLocation>
        <location evidence="1">Membrane</location>
        <topology evidence="1">Multi-pass membrane protein</topology>
    </subcellularLocation>
</comment>
<keyword evidence="11" id="KW-1185">Reference proteome</keyword>
<dbReference type="AlphaFoldDB" id="A0AAN7BE82"/>
<sequence length="571" mass="63707">MNNNNNNNNTIPNPLPEITLQETSKNLPALILSHYRSIFHAKISTGQAKYFVLPYSILAPTILPIIYLAIPHKNRPWLYQARWAVAALMVGLSVDLLVDGTSSANVVVAYGTGLVAVWGLIWGLTVLLVLDPQHEAARAVKRRKRTAAAVGNGNGNGNGNGHVARVKEDKGAAASSAAIDESVARLVQDEYEHYWQYYPADGSLLERLGWVMDLSVALKGIGWNFASSALPHPPPPSPNDGPSVNLSQTPQISRTGSTRHQTISSFLLNRASHIIITLLVLDLCTLIARRDPYFALGPSYPPFQLPPYLASLHPEVLSLARSLTTFIALLSGLDFYLNLHQLITFFSSTYLLPASLLNWSAPCADELWQYPSPFGPFVLNVLDNGLTGFWGGFWHQTFRIGFTAPVTFLTQRGYFEQKMTRQILTLASAFTLSACIHAAGAWTCVPEQTRIYAPFVFFGFSFIGILAEQTLWGYLKSWRCEPPPTWSRRVGNLVWVTGWLHFTGRWTFIDDLCSAGLFLFEPMPISPLRWLGVMDSGLEGDDGKWWRWDEEYRGRWVSGLEGRWWEGGLRL</sequence>
<accession>A0AAN7BE82</accession>
<keyword evidence="4 8" id="KW-0812">Transmembrane</keyword>
<evidence type="ECO:0000256" key="5">
    <source>
        <dbReference type="ARBA" id="ARBA00022989"/>
    </source>
</evidence>
<feature type="domain" description="Wax synthase" evidence="9">
    <location>
        <begin position="371"/>
        <end position="457"/>
    </location>
</feature>
<evidence type="ECO:0000256" key="4">
    <source>
        <dbReference type="ARBA" id="ARBA00022692"/>
    </source>
</evidence>
<feature type="transmembrane region" description="Helical" evidence="8">
    <location>
        <begin position="423"/>
        <end position="445"/>
    </location>
</feature>
<feature type="transmembrane region" description="Helical" evidence="8">
    <location>
        <begin position="308"/>
        <end position="330"/>
    </location>
</feature>
<reference evidence="10" key="1">
    <citation type="journal article" date="2023" name="Mol. Phylogenet. Evol.">
        <title>Genome-scale phylogeny and comparative genomics of the fungal order Sordariales.</title>
        <authorList>
            <person name="Hensen N."/>
            <person name="Bonometti L."/>
            <person name="Westerberg I."/>
            <person name="Brannstrom I.O."/>
            <person name="Guillou S."/>
            <person name="Cros-Aarteil S."/>
            <person name="Calhoun S."/>
            <person name="Haridas S."/>
            <person name="Kuo A."/>
            <person name="Mondo S."/>
            <person name="Pangilinan J."/>
            <person name="Riley R."/>
            <person name="LaButti K."/>
            <person name="Andreopoulos B."/>
            <person name="Lipzen A."/>
            <person name="Chen C."/>
            <person name="Yan M."/>
            <person name="Daum C."/>
            <person name="Ng V."/>
            <person name="Clum A."/>
            <person name="Steindorff A."/>
            <person name="Ohm R.A."/>
            <person name="Martin F."/>
            <person name="Silar P."/>
            <person name="Natvig D.O."/>
            <person name="Lalanne C."/>
            <person name="Gautier V."/>
            <person name="Ament-Velasquez S.L."/>
            <person name="Kruys A."/>
            <person name="Hutchinson M.I."/>
            <person name="Powell A.J."/>
            <person name="Barry K."/>
            <person name="Miller A.N."/>
            <person name="Grigoriev I.V."/>
            <person name="Debuchy R."/>
            <person name="Gladieux P."/>
            <person name="Hiltunen Thoren M."/>
            <person name="Johannesson H."/>
        </authorList>
    </citation>
    <scope>NUCLEOTIDE SEQUENCE</scope>
    <source>
        <strain evidence="10">PSN293</strain>
    </source>
</reference>